<dbReference type="Gene3D" id="3.30.470.30">
    <property type="entry name" value="DNA ligase/mRNA capping enzyme"/>
    <property type="match status" value="1"/>
</dbReference>
<organism evidence="6 7">
    <name type="scientific">Burkholderia multivorans</name>
    <dbReference type="NCBI Taxonomy" id="87883"/>
    <lineage>
        <taxon>Bacteria</taxon>
        <taxon>Pseudomonadati</taxon>
        <taxon>Pseudomonadota</taxon>
        <taxon>Betaproteobacteria</taxon>
        <taxon>Burkholderiales</taxon>
        <taxon>Burkholderiaceae</taxon>
        <taxon>Burkholderia</taxon>
        <taxon>Burkholderia cepacia complex</taxon>
    </lineage>
</organism>
<dbReference type="PROSITE" id="PS50160">
    <property type="entry name" value="DNA_LIGASE_A3"/>
    <property type="match status" value="1"/>
</dbReference>
<dbReference type="OMA" id="RWAYETK"/>
<dbReference type="GO" id="GO:0006310">
    <property type="term" value="P:DNA recombination"/>
    <property type="evidence" value="ECO:0007669"/>
    <property type="project" value="InterPro"/>
</dbReference>
<feature type="region of interest" description="Disordered" evidence="5">
    <location>
        <begin position="322"/>
        <end position="343"/>
    </location>
</feature>
<accession>A0A2S9MS19</accession>
<dbReference type="EC" id="6.5.1.1" evidence="2"/>
<dbReference type="Proteomes" id="UP000238982">
    <property type="component" value="Unassembled WGS sequence"/>
</dbReference>
<dbReference type="Gene3D" id="3.30.1490.70">
    <property type="match status" value="1"/>
</dbReference>
<dbReference type="PANTHER" id="PTHR45674:SF4">
    <property type="entry name" value="DNA LIGASE 1"/>
    <property type="match status" value="1"/>
</dbReference>
<dbReference type="SUPFAM" id="SSF56091">
    <property type="entry name" value="DNA ligase/mRNA capping enzyme, catalytic domain"/>
    <property type="match status" value="1"/>
</dbReference>
<keyword evidence="3 6" id="KW-0436">Ligase</keyword>
<dbReference type="InterPro" id="IPR014146">
    <property type="entry name" value="LigD_ligase_dom"/>
</dbReference>
<dbReference type="InterPro" id="IPR050191">
    <property type="entry name" value="ATP-dep_DNA_ligase"/>
</dbReference>
<dbReference type="GO" id="GO:0006281">
    <property type="term" value="P:DNA repair"/>
    <property type="evidence" value="ECO:0007669"/>
    <property type="project" value="InterPro"/>
</dbReference>
<protein>
    <recommendedName>
        <fullName evidence="2">DNA ligase (ATP)</fullName>
        <ecNumber evidence="2">6.5.1.1</ecNumber>
    </recommendedName>
</protein>
<dbReference type="OrthoDB" id="9802472at2"/>
<comment type="similarity">
    <text evidence="1">Belongs to the ATP-dependent DNA ligase family.</text>
</comment>
<dbReference type="GO" id="GO:0003910">
    <property type="term" value="F:DNA ligase (ATP) activity"/>
    <property type="evidence" value="ECO:0007669"/>
    <property type="project" value="UniProtKB-EC"/>
</dbReference>
<proteinExistence type="inferred from homology"/>
<evidence type="ECO:0000313" key="7">
    <source>
        <dbReference type="Proteomes" id="UP000238982"/>
    </source>
</evidence>
<dbReference type="NCBIfam" id="TIGR02779">
    <property type="entry name" value="NHEJ_ligase_lig"/>
    <property type="match status" value="1"/>
</dbReference>
<dbReference type="InterPro" id="IPR012340">
    <property type="entry name" value="NA-bd_OB-fold"/>
</dbReference>
<dbReference type="GO" id="GO:0005524">
    <property type="term" value="F:ATP binding"/>
    <property type="evidence" value="ECO:0007669"/>
    <property type="project" value="InterPro"/>
</dbReference>
<dbReference type="AlphaFoldDB" id="A0A2S9MS19"/>
<evidence type="ECO:0000256" key="5">
    <source>
        <dbReference type="SAM" id="MobiDB-lite"/>
    </source>
</evidence>
<comment type="caution">
    <text evidence="6">The sequence shown here is derived from an EMBL/GenBank/DDBJ whole genome shotgun (WGS) entry which is preliminary data.</text>
</comment>
<dbReference type="SUPFAM" id="SSF50249">
    <property type="entry name" value="Nucleic acid-binding proteins"/>
    <property type="match status" value="1"/>
</dbReference>
<dbReference type="Pfam" id="PF01068">
    <property type="entry name" value="DNA_ligase_A_M"/>
    <property type="match status" value="1"/>
</dbReference>
<sequence length="343" mass="38582">MQRRTTAQKTRAGVVVAKNARMSEFIAPALAVLMSEPPPAGDWAYEIKFDGYRMLVRVDDGDVRLYTRNGHDWTSKLPHLTAVLKRLPVQRAWLDAEAVCFAPDGRPNFSRLQEAFNSRRTTGICLVVFDLMWIDDTDLRRRPWHERRSALTGIIGEVLREEVRFSEAIEADASAMLASACELGLEGIIGKQIDAPYRSGRSDRWIKLKCVRRQEFVIGGFSRRKGATAGVRALLLGVYEEGGRLRYVGHVAPSFTPRQAREFESRLSALGRKRSPFASAPDPEVDREFHWLKPDLVAEVAFLEWTPAGRLRHPSFCGLRADKPARTVSRENPASPKGAGSRR</sequence>
<name>A0A2S9MS19_9BURK</name>
<dbReference type="InterPro" id="IPR012310">
    <property type="entry name" value="DNA_ligase_ATP-dep_cent"/>
</dbReference>
<evidence type="ECO:0000256" key="4">
    <source>
        <dbReference type="ARBA" id="ARBA00034003"/>
    </source>
</evidence>
<dbReference type="CDD" id="cd07971">
    <property type="entry name" value="OBF_DNA_ligase_LigD"/>
    <property type="match status" value="1"/>
</dbReference>
<reference evidence="6 7" key="1">
    <citation type="submission" date="2018-03" db="EMBL/GenBank/DDBJ databases">
        <authorList>
            <person name="Keele B.F."/>
        </authorList>
    </citation>
    <scope>NUCLEOTIDE SEQUENCE [LARGE SCALE GENOMIC DNA]</scope>
    <source>
        <strain evidence="6 7">AU19729</strain>
    </source>
</reference>
<evidence type="ECO:0000256" key="3">
    <source>
        <dbReference type="ARBA" id="ARBA00022598"/>
    </source>
</evidence>
<evidence type="ECO:0000256" key="1">
    <source>
        <dbReference type="ARBA" id="ARBA00007572"/>
    </source>
</evidence>
<evidence type="ECO:0000313" key="6">
    <source>
        <dbReference type="EMBL" id="PRF61580.1"/>
    </source>
</evidence>
<dbReference type="Gene3D" id="2.40.50.140">
    <property type="entry name" value="Nucleic acid-binding proteins"/>
    <property type="match status" value="1"/>
</dbReference>
<dbReference type="InterPro" id="IPR012309">
    <property type="entry name" value="DNA_ligase_ATP-dep_C"/>
</dbReference>
<dbReference type="PANTHER" id="PTHR45674">
    <property type="entry name" value="DNA LIGASE 1/3 FAMILY MEMBER"/>
    <property type="match status" value="1"/>
</dbReference>
<dbReference type="Pfam" id="PF04679">
    <property type="entry name" value="DNA_ligase_A_C"/>
    <property type="match status" value="1"/>
</dbReference>
<evidence type="ECO:0000256" key="2">
    <source>
        <dbReference type="ARBA" id="ARBA00012727"/>
    </source>
</evidence>
<dbReference type="CDD" id="cd07906">
    <property type="entry name" value="Adenylation_DNA_ligase_LigD_LigC"/>
    <property type="match status" value="1"/>
</dbReference>
<dbReference type="EMBL" id="PVGH01000051">
    <property type="protein sequence ID" value="PRF61580.1"/>
    <property type="molecule type" value="Genomic_DNA"/>
</dbReference>
<comment type="catalytic activity">
    <reaction evidence="4">
        <text>ATP + (deoxyribonucleotide)n-3'-hydroxyl + 5'-phospho-(deoxyribonucleotide)m = (deoxyribonucleotide)n+m + AMP + diphosphate.</text>
        <dbReference type="EC" id="6.5.1.1"/>
    </reaction>
</comment>
<gene>
    <name evidence="6" type="ORF">C6Q15_11390</name>
</gene>